<dbReference type="Pfam" id="PF08240">
    <property type="entry name" value="ADH_N"/>
    <property type="match status" value="1"/>
</dbReference>
<dbReference type="Gene3D" id="3.90.180.10">
    <property type="entry name" value="Medium-chain alcohol dehydrogenases, catalytic domain"/>
    <property type="match status" value="1"/>
</dbReference>
<feature type="domain" description="Alcohol dehydrogenase-like N-terminal" evidence="1">
    <location>
        <begin position="155"/>
        <end position="199"/>
    </location>
</feature>
<reference evidence="2 3" key="1">
    <citation type="journal article" date="2016" name="Nat. Commun.">
        <title>Ectomycorrhizal ecology is imprinted in the genome of the dominant symbiotic fungus Cenococcum geophilum.</title>
        <authorList>
            <consortium name="DOE Joint Genome Institute"/>
            <person name="Peter M."/>
            <person name="Kohler A."/>
            <person name="Ohm R.A."/>
            <person name="Kuo A."/>
            <person name="Krutzmann J."/>
            <person name="Morin E."/>
            <person name="Arend M."/>
            <person name="Barry K.W."/>
            <person name="Binder M."/>
            <person name="Choi C."/>
            <person name="Clum A."/>
            <person name="Copeland A."/>
            <person name="Grisel N."/>
            <person name="Haridas S."/>
            <person name="Kipfer T."/>
            <person name="LaButti K."/>
            <person name="Lindquist E."/>
            <person name="Lipzen A."/>
            <person name="Maire R."/>
            <person name="Meier B."/>
            <person name="Mihaltcheva S."/>
            <person name="Molinier V."/>
            <person name="Murat C."/>
            <person name="Poggeler S."/>
            <person name="Quandt C.A."/>
            <person name="Sperisen C."/>
            <person name="Tritt A."/>
            <person name="Tisserant E."/>
            <person name="Crous P.W."/>
            <person name="Henrissat B."/>
            <person name="Nehls U."/>
            <person name="Egli S."/>
            <person name="Spatafora J.W."/>
            <person name="Grigoriev I.V."/>
            <person name="Martin F.M."/>
        </authorList>
    </citation>
    <scope>NUCLEOTIDE SEQUENCE [LARGE SCALE GENOMIC DNA]</scope>
    <source>
        <strain evidence="2 3">CBS 459.81</strain>
    </source>
</reference>
<dbReference type="SUPFAM" id="SSF50129">
    <property type="entry name" value="GroES-like"/>
    <property type="match status" value="1"/>
</dbReference>
<dbReference type="SUPFAM" id="SSF54427">
    <property type="entry name" value="NTF2-like"/>
    <property type="match status" value="1"/>
</dbReference>
<keyword evidence="3" id="KW-1185">Reference proteome</keyword>
<dbReference type="OrthoDB" id="201656at2759"/>
<dbReference type="InterPro" id="IPR032710">
    <property type="entry name" value="NTF2-like_dom_sf"/>
</dbReference>
<gene>
    <name evidence="2" type="ORF">K432DRAFT_428805</name>
</gene>
<name>A0A8E2JBG9_9PEZI</name>
<proteinExistence type="predicted"/>
<evidence type="ECO:0000259" key="1">
    <source>
        <dbReference type="Pfam" id="PF08240"/>
    </source>
</evidence>
<dbReference type="AlphaFoldDB" id="A0A8E2JBG9"/>
<dbReference type="InterPro" id="IPR013154">
    <property type="entry name" value="ADH-like_N"/>
</dbReference>
<evidence type="ECO:0000313" key="2">
    <source>
        <dbReference type="EMBL" id="OCK76323.1"/>
    </source>
</evidence>
<sequence>MSSSETQSLPRSVARMVQAIHKLNSAELASIFVQDAILVDEAKQYYGREFIQEWCQEALVNRKATITVKEEKTVGNETWIRVLMDGDFEADYGITEPFTLYFHFILQGDEIWHLRINGIAPHEPTMRAVWASRGNLENPLWSVRHDIRRVPEVPEGWIKVRVAAVGLNFPDIFTLRGLGMHQLTFPLVLGNEAAGTLEDGTEVIIFPVMGNPKFEGDVTMDPIDTSLESVPRPGAYWQSI</sequence>
<dbReference type="Proteomes" id="UP000250266">
    <property type="component" value="Unassembled WGS sequence"/>
</dbReference>
<accession>A0A8E2JBG9</accession>
<dbReference type="InterPro" id="IPR011032">
    <property type="entry name" value="GroES-like_sf"/>
</dbReference>
<dbReference type="EMBL" id="KV745221">
    <property type="protein sequence ID" value="OCK76323.1"/>
    <property type="molecule type" value="Genomic_DNA"/>
</dbReference>
<organism evidence="2 3">
    <name type="scientific">Lepidopterella palustris CBS 459.81</name>
    <dbReference type="NCBI Taxonomy" id="1314670"/>
    <lineage>
        <taxon>Eukaryota</taxon>
        <taxon>Fungi</taxon>
        <taxon>Dikarya</taxon>
        <taxon>Ascomycota</taxon>
        <taxon>Pezizomycotina</taxon>
        <taxon>Dothideomycetes</taxon>
        <taxon>Pleosporomycetidae</taxon>
        <taxon>Mytilinidiales</taxon>
        <taxon>Argynnaceae</taxon>
        <taxon>Lepidopterella</taxon>
    </lineage>
</organism>
<evidence type="ECO:0000313" key="3">
    <source>
        <dbReference type="Proteomes" id="UP000250266"/>
    </source>
</evidence>
<dbReference type="Gene3D" id="3.10.450.50">
    <property type="match status" value="1"/>
</dbReference>
<protein>
    <recommendedName>
        <fullName evidence="1">Alcohol dehydrogenase-like N-terminal domain-containing protein</fullName>
    </recommendedName>
</protein>